<proteinExistence type="predicted"/>
<dbReference type="SMART" id="SM00304">
    <property type="entry name" value="HAMP"/>
    <property type="match status" value="1"/>
</dbReference>
<dbReference type="Pfam" id="PF00672">
    <property type="entry name" value="HAMP"/>
    <property type="match status" value="1"/>
</dbReference>
<feature type="transmembrane region" description="Helical" evidence="11">
    <location>
        <begin position="156"/>
        <end position="178"/>
    </location>
</feature>
<feature type="domain" description="HAMP" evidence="13">
    <location>
        <begin position="181"/>
        <end position="234"/>
    </location>
</feature>
<accession>A0ABT0AH14</accession>
<dbReference type="InterPro" id="IPR003594">
    <property type="entry name" value="HATPase_dom"/>
</dbReference>
<gene>
    <name evidence="14" type="ORF">MTR65_17400</name>
</gene>
<evidence type="ECO:0000256" key="7">
    <source>
        <dbReference type="ARBA" id="ARBA00022777"/>
    </source>
</evidence>
<evidence type="ECO:0000313" key="15">
    <source>
        <dbReference type="Proteomes" id="UP001162802"/>
    </source>
</evidence>
<evidence type="ECO:0000256" key="11">
    <source>
        <dbReference type="SAM" id="Phobius"/>
    </source>
</evidence>
<name>A0ABT0AH14_9SPHN</name>
<evidence type="ECO:0000256" key="1">
    <source>
        <dbReference type="ARBA" id="ARBA00000085"/>
    </source>
</evidence>
<dbReference type="PROSITE" id="PS50109">
    <property type="entry name" value="HIS_KIN"/>
    <property type="match status" value="1"/>
</dbReference>
<dbReference type="InterPro" id="IPR050428">
    <property type="entry name" value="TCS_sensor_his_kinase"/>
</dbReference>
<dbReference type="SUPFAM" id="SSF55874">
    <property type="entry name" value="ATPase domain of HSP90 chaperone/DNA topoisomerase II/histidine kinase"/>
    <property type="match status" value="1"/>
</dbReference>
<dbReference type="InterPro" id="IPR036890">
    <property type="entry name" value="HATPase_C_sf"/>
</dbReference>
<keyword evidence="15" id="KW-1185">Reference proteome</keyword>
<sequence length="463" mass="50361">MKNLFRSLSFRLAVTYAALFCGSLALLFAAFFWLAASRPLGAVRTQVSAELAEMETVYAEEGMRELAERLEARARPTSGVDRAFHALIAADGTVITSNLPSWPSQVQTGFYSIEADVYLEGGEIDFSALSRERQFPDGTRLIVGRDAEVVEDRQEVLLATFPVLIALVLLLAVSGGYLMSRAIGHRIEVISAAARRVMGGRLAARVPVHGSGDDFDRLSHTLNLMLEQNEVLFESVRRVSDNIAHELRTPLSRVLAVLDDATADDAADETSVMREAREELARLQAIINATLRIARIEGGRHDSGFAAVDLATIVRDAVELYEPAAALRHLKISVEGPATLSLSADRDLLFQAISNLLDNAVKYSLGGSMIGITLREEDDRARLEIDNEGLPLLAAEAEQVTERFFRGAAASDLPGHGLGLTLVAAIVQRHEGELKVHANGGHTKVAIVLRRRRPADASTKPQE</sequence>
<dbReference type="SUPFAM" id="SSF158472">
    <property type="entry name" value="HAMP domain-like"/>
    <property type="match status" value="1"/>
</dbReference>
<feature type="domain" description="Histidine kinase" evidence="12">
    <location>
        <begin position="242"/>
        <end position="453"/>
    </location>
</feature>
<dbReference type="Pfam" id="PF00512">
    <property type="entry name" value="HisKA"/>
    <property type="match status" value="1"/>
</dbReference>
<dbReference type="InterPro" id="IPR003660">
    <property type="entry name" value="HAMP_dom"/>
</dbReference>
<keyword evidence="4" id="KW-0597">Phosphoprotein</keyword>
<evidence type="ECO:0000256" key="2">
    <source>
        <dbReference type="ARBA" id="ARBA00004370"/>
    </source>
</evidence>
<dbReference type="InterPro" id="IPR036097">
    <property type="entry name" value="HisK_dim/P_sf"/>
</dbReference>
<organism evidence="14 15">
    <name type="scientific">Novosphingobium mangrovi</name>
    <name type="common">ex Hu et al. 2023</name>
    <dbReference type="NCBI Taxonomy" id="2930094"/>
    <lineage>
        <taxon>Bacteria</taxon>
        <taxon>Pseudomonadati</taxon>
        <taxon>Pseudomonadota</taxon>
        <taxon>Alphaproteobacteria</taxon>
        <taxon>Sphingomonadales</taxon>
        <taxon>Sphingomonadaceae</taxon>
        <taxon>Novosphingobium</taxon>
    </lineage>
</organism>
<keyword evidence="8 11" id="KW-1133">Transmembrane helix</keyword>
<dbReference type="Gene3D" id="6.10.340.10">
    <property type="match status" value="1"/>
</dbReference>
<evidence type="ECO:0000313" key="14">
    <source>
        <dbReference type="EMBL" id="MCJ1962472.1"/>
    </source>
</evidence>
<evidence type="ECO:0000256" key="5">
    <source>
        <dbReference type="ARBA" id="ARBA00022679"/>
    </source>
</evidence>
<dbReference type="SMART" id="SM00388">
    <property type="entry name" value="HisKA"/>
    <property type="match status" value="1"/>
</dbReference>
<keyword evidence="10" id="KW-0175">Coiled coil</keyword>
<dbReference type="CDD" id="cd00082">
    <property type="entry name" value="HisKA"/>
    <property type="match status" value="1"/>
</dbReference>
<keyword evidence="5" id="KW-0808">Transferase</keyword>
<evidence type="ECO:0000256" key="10">
    <source>
        <dbReference type="SAM" id="Coils"/>
    </source>
</evidence>
<dbReference type="Proteomes" id="UP001162802">
    <property type="component" value="Unassembled WGS sequence"/>
</dbReference>
<comment type="subcellular location">
    <subcellularLocation>
        <location evidence="2">Membrane</location>
    </subcellularLocation>
</comment>
<comment type="caution">
    <text evidence="14">The sequence shown here is derived from an EMBL/GenBank/DDBJ whole genome shotgun (WGS) entry which is preliminary data.</text>
</comment>
<feature type="coiled-coil region" evidence="10">
    <location>
        <begin position="266"/>
        <end position="293"/>
    </location>
</feature>
<evidence type="ECO:0000256" key="9">
    <source>
        <dbReference type="ARBA" id="ARBA00023012"/>
    </source>
</evidence>
<dbReference type="CDD" id="cd06225">
    <property type="entry name" value="HAMP"/>
    <property type="match status" value="1"/>
</dbReference>
<dbReference type="PANTHER" id="PTHR45436:SF8">
    <property type="entry name" value="HISTIDINE KINASE"/>
    <property type="match status" value="1"/>
</dbReference>
<keyword evidence="9" id="KW-0902">Two-component regulatory system</keyword>
<dbReference type="EC" id="2.7.13.3" evidence="3"/>
<dbReference type="SUPFAM" id="SSF47384">
    <property type="entry name" value="Homodimeric domain of signal transducing histidine kinase"/>
    <property type="match status" value="1"/>
</dbReference>
<evidence type="ECO:0000256" key="3">
    <source>
        <dbReference type="ARBA" id="ARBA00012438"/>
    </source>
</evidence>
<dbReference type="PROSITE" id="PS50885">
    <property type="entry name" value="HAMP"/>
    <property type="match status" value="1"/>
</dbReference>
<keyword evidence="11" id="KW-0472">Membrane</keyword>
<keyword evidence="6 11" id="KW-0812">Transmembrane</keyword>
<keyword evidence="7 14" id="KW-0418">Kinase</keyword>
<evidence type="ECO:0000259" key="12">
    <source>
        <dbReference type="PROSITE" id="PS50109"/>
    </source>
</evidence>
<dbReference type="PANTHER" id="PTHR45436">
    <property type="entry name" value="SENSOR HISTIDINE KINASE YKOH"/>
    <property type="match status" value="1"/>
</dbReference>
<dbReference type="InterPro" id="IPR003661">
    <property type="entry name" value="HisK_dim/P_dom"/>
</dbReference>
<dbReference type="SMART" id="SM00387">
    <property type="entry name" value="HATPase_c"/>
    <property type="match status" value="1"/>
</dbReference>
<dbReference type="Pfam" id="PF02518">
    <property type="entry name" value="HATPase_c"/>
    <property type="match status" value="1"/>
</dbReference>
<dbReference type="CDD" id="cd00075">
    <property type="entry name" value="HATPase"/>
    <property type="match status" value="1"/>
</dbReference>
<comment type="catalytic activity">
    <reaction evidence="1">
        <text>ATP + protein L-histidine = ADP + protein N-phospho-L-histidine.</text>
        <dbReference type="EC" id="2.7.13.3"/>
    </reaction>
</comment>
<evidence type="ECO:0000259" key="13">
    <source>
        <dbReference type="PROSITE" id="PS50885"/>
    </source>
</evidence>
<feature type="transmembrane region" description="Helical" evidence="11">
    <location>
        <begin position="12"/>
        <end position="36"/>
    </location>
</feature>
<protein>
    <recommendedName>
        <fullName evidence="3">histidine kinase</fullName>
        <ecNumber evidence="3">2.7.13.3</ecNumber>
    </recommendedName>
</protein>
<dbReference type="Gene3D" id="1.10.287.130">
    <property type="match status" value="1"/>
</dbReference>
<evidence type="ECO:0000256" key="4">
    <source>
        <dbReference type="ARBA" id="ARBA00022553"/>
    </source>
</evidence>
<dbReference type="Gene3D" id="3.30.565.10">
    <property type="entry name" value="Histidine kinase-like ATPase, C-terminal domain"/>
    <property type="match status" value="1"/>
</dbReference>
<dbReference type="InterPro" id="IPR005467">
    <property type="entry name" value="His_kinase_dom"/>
</dbReference>
<evidence type="ECO:0000256" key="6">
    <source>
        <dbReference type="ARBA" id="ARBA00022692"/>
    </source>
</evidence>
<dbReference type="EMBL" id="JALHAT010000041">
    <property type="protein sequence ID" value="MCJ1962472.1"/>
    <property type="molecule type" value="Genomic_DNA"/>
</dbReference>
<dbReference type="RefSeq" id="WP_243802457.1">
    <property type="nucleotide sequence ID" value="NZ_JALHAT010000041.1"/>
</dbReference>
<evidence type="ECO:0000256" key="8">
    <source>
        <dbReference type="ARBA" id="ARBA00022989"/>
    </source>
</evidence>
<reference evidence="14" key="1">
    <citation type="submission" date="2022-03" db="EMBL/GenBank/DDBJ databases">
        <title>Identification of a novel bacterium isolated from mangrove sediments.</title>
        <authorList>
            <person name="Pan X."/>
        </authorList>
    </citation>
    <scope>NUCLEOTIDE SEQUENCE</scope>
    <source>
        <strain evidence="14">B2637</strain>
    </source>
</reference>
<dbReference type="GO" id="GO:0016301">
    <property type="term" value="F:kinase activity"/>
    <property type="evidence" value="ECO:0007669"/>
    <property type="project" value="UniProtKB-KW"/>
</dbReference>